<dbReference type="EMBL" id="CP022163">
    <property type="protein sequence ID" value="ATB29836.1"/>
    <property type="molecule type" value="Genomic_DNA"/>
</dbReference>
<evidence type="ECO:0000313" key="1">
    <source>
        <dbReference type="EMBL" id="ATB29836.1"/>
    </source>
</evidence>
<organism evidence="1 2">
    <name type="scientific">Melittangium boletus DSM 14713</name>
    <dbReference type="NCBI Taxonomy" id="1294270"/>
    <lineage>
        <taxon>Bacteria</taxon>
        <taxon>Pseudomonadati</taxon>
        <taxon>Myxococcota</taxon>
        <taxon>Myxococcia</taxon>
        <taxon>Myxococcales</taxon>
        <taxon>Cystobacterineae</taxon>
        <taxon>Archangiaceae</taxon>
        <taxon>Melittangium</taxon>
    </lineage>
</organism>
<sequence>MLLLMSPLGCASTPHPLSQDADASKGPWAEVPIIGMPTGDTSIPIALLQDAADALLKRPGAKVCEASTRRPIVGLSTEYCSTVYVAGEPSSMSWRVTEPIAGDHRSCTPRYSVRDADHPPSQVWVVGYVHSHPCAGAPSSDDLSGWPTDAFRPYVAMAEVRLIPGNPAPALYKDTAIEMASALVGERQDGARVILRYYPTGEVQQWSTAKHEWVRLGRCAPVPGNDRPHPPQCQPASLRLLRE</sequence>
<gene>
    <name evidence="1" type="ORF">MEBOL_003291</name>
</gene>
<proteinExistence type="predicted"/>
<dbReference type="Proteomes" id="UP000217289">
    <property type="component" value="Chromosome"/>
</dbReference>
<protein>
    <recommendedName>
        <fullName evidence="3">JAB domain-containing protein</fullName>
    </recommendedName>
</protein>
<evidence type="ECO:0008006" key="3">
    <source>
        <dbReference type="Google" id="ProtNLM"/>
    </source>
</evidence>
<dbReference type="AlphaFoldDB" id="A0A250IFX7"/>
<evidence type="ECO:0000313" key="2">
    <source>
        <dbReference type="Proteomes" id="UP000217289"/>
    </source>
</evidence>
<name>A0A250IFX7_9BACT</name>
<dbReference type="KEGG" id="mbd:MEBOL_003291"/>
<reference evidence="1 2" key="1">
    <citation type="submission" date="2017-06" db="EMBL/GenBank/DDBJ databases">
        <authorList>
            <person name="Kim H.J."/>
            <person name="Triplett B.A."/>
        </authorList>
    </citation>
    <scope>NUCLEOTIDE SEQUENCE [LARGE SCALE GENOMIC DNA]</scope>
    <source>
        <strain evidence="1 2">DSM 14713</strain>
    </source>
</reference>
<accession>A0A250IFX7</accession>
<keyword evidence="2" id="KW-1185">Reference proteome</keyword>